<feature type="domain" description="Recombinase" evidence="2">
    <location>
        <begin position="216"/>
        <end position="362"/>
    </location>
</feature>
<dbReference type="SUPFAM" id="SSF53041">
    <property type="entry name" value="Resolvase-like"/>
    <property type="match status" value="1"/>
</dbReference>
<dbReference type="PANTHER" id="PTHR30461">
    <property type="entry name" value="DNA-INVERTASE FROM LAMBDOID PROPHAGE"/>
    <property type="match status" value="1"/>
</dbReference>
<protein>
    <submittedName>
        <fullName evidence="3">Recombinase family protein</fullName>
    </submittedName>
</protein>
<comment type="caution">
    <text evidence="3">The sequence shown here is derived from an EMBL/GenBank/DDBJ whole genome shotgun (WGS) entry which is preliminary data.</text>
</comment>
<organism evidence="3 4">
    <name type="scientific">Catenulispora pinistramenti</name>
    <dbReference type="NCBI Taxonomy" id="2705254"/>
    <lineage>
        <taxon>Bacteria</taxon>
        <taxon>Bacillati</taxon>
        <taxon>Actinomycetota</taxon>
        <taxon>Actinomycetes</taxon>
        <taxon>Catenulisporales</taxon>
        <taxon>Catenulisporaceae</taxon>
        <taxon>Catenulispora</taxon>
    </lineage>
</organism>
<dbReference type="Pfam" id="PF07508">
    <property type="entry name" value="Recombinase"/>
    <property type="match status" value="1"/>
</dbReference>
<accession>A0ABS5KGE4</accession>
<dbReference type="InterPro" id="IPR006119">
    <property type="entry name" value="Resolv_N"/>
</dbReference>
<dbReference type="Gene3D" id="3.90.1750.20">
    <property type="entry name" value="Putative Large Serine Recombinase, Chain B, Domain 2"/>
    <property type="match status" value="1"/>
</dbReference>
<dbReference type="EMBL" id="JAAFYZ010000002">
    <property type="protein sequence ID" value="MBS2545342.1"/>
    <property type="molecule type" value="Genomic_DNA"/>
</dbReference>
<reference evidence="3 4" key="1">
    <citation type="submission" date="2020-02" db="EMBL/GenBank/DDBJ databases">
        <title>Acidophilic actinobacteria isolated from forest soil.</title>
        <authorList>
            <person name="Golinska P."/>
        </authorList>
    </citation>
    <scope>NUCLEOTIDE SEQUENCE [LARGE SCALE GENOMIC DNA]</scope>
    <source>
        <strain evidence="3 4">NL8</strain>
    </source>
</reference>
<gene>
    <name evidence="3" type="ORF">KGQ19_00520</name>
</gene>
<dbReference type="InterPro" id="IPR038109">
    <property type="entry name" value="DNA_bind_recomb_sf"/>
</dbReference>
<feature type="compositionally biased region" description="Gly residues" evidence="1">
    <location>
        <begin position="1"/>
        <end position="11"/>
    </location>
</feature>
<evidence type="ECO:0000313" key="4">
    <source>
        <dbReference type="Proteomes" id="UP000730482"/>
    </source>
</evidence>
<name>A0ABS5KGE4_9ACTN</name>
<feature type="region of interest" description="Disordered" evidence="1">
    <location>
        <begin position="1"/>
        <end position="35"/>
    </location>
</feature>
<evidence type="ECO:0000259" key="2">
    <source>
        <dbReference type="PROSITE" id="PS51737"/>
    </source>
</evidence>
<evidence type="ECO:0000256" key="1">
    <source>
        <dbReference type="SAM" id="MobiDB-lite"/>
    </source>
</evidence>
<feature type="region of interest" description="Disordered" evidence="1">
    <location>
        <begin position="607"/>
        <end position="628"/>
    </location>
</feature>
<dbReference type="Gene3D" id="3.40.50.1390">
    <property type="entry name" value="Resolvase, N-terminal catalytic domain"/>
    <property type="match status" value="1"/>
</dbReference>
<dbReference type="RefSeq" id="WP_212007008.1">
    <property type="nucleotide sequence ID" value="NZ_JAAFYZ010000002.1"/>
</dbReference>
<dbReference type="Pfam" id="PF00239">
    <property type="entry name" value="Resolvase"/>
    <property type="match status" value="1"/>
</dbReference>
<keyword evidence="4" id="KW-1185">Reference proteome</keyword>
<dbReference type="SMART" id="SM00857">
    <property type="entry name" value="Resolvase"/>
    <property type="match status" value="1"/>
</dbReference>
<sequence length="656" mass="73122">MGSFGAGKKGGGPPPSWLMRAGKSADAGTGPPTTPAVTRIAFLGRTSTEDQQDPTISIPRQLRNCLNALPDGPVIVAYFYDIESGRKDLSERGRGRGHELMAIPVPRDGGIQDLLAEAEGGQARFDAVICESVERIARRTYYGTLIEHRLERAGVPLLASDEPIVLTGRTARSATQVLTRRVKQGVAEWYVLDMLEKSWGGFEEHTRQGFNVGKPPYGYIAVKIPHPVPAKRAEGKYKSRLAPDPVRGPAVEQIFRWRAIDRMTHEQITSHLNADLVRYPPPEPPDPSRALGYWTRQAVRDILKNPKYTGHMVWNRRATKSGGGKHNPPSEWIWSAEPTHPALIDVELFVVAAEETPYPKRTRGGAGPNKNHPDTAHTYALRTHMVCALCEHAMFGKHRHGVPYYCCNPSRHLRPEGHPATLYVREDRILDGVNRFFLARVFGDERESLLYALTDHQAASAAADQEHRAKELEAAIADVDKRRSRQVRALELSDDDEGFIREIRCRVAELGTERARLVASLETLNAERPPTVDPTLIRALPMGQINLAGLDHELRFKLFRLFRLEVRYNKLSNRAHCTITLTPEALPTLQSELSASGFVVPPECMYPEKRKGTDRNNSSSVPILTVPPVGHATNPPGVDLRFHGGGHFEFHERYVV</sequence>
<dbReference type="PANTHER" id="PTHR30461:SF23">
    <property type="entry name" value="DNA RECOMBINASE-RELATED"/>
    <property type="match status" value="1"/>
</dbReference>
<dbReference type="PROSITE" id="PS51737">
    <property type="entry name" value="RECOMBINASE_DNA_BIND"/>
    <property type="match status" value="1"/>
</dbReference>
<dbReference type="CDD" id="cd00338">
    <property type="entry name" value="Ser_Recombinase"/>
    <property type="match status" value="1"/>
</dbReference>
<dbReference type="InterPro" id="IPR011109">
    <property type="entry name" value="DNA_bind_recombinase_dom"/>
</dbReference>
<proteinExistence type="predicted"/>
<dbReference type="InterPro" id="IPR050639">
    <property type="entry name" value="SSR_resolvase"/>
</dbReference>
<dbReference type="Proteomes" id="UP000730482">
    <property type="component" value="Unassembled WGS sequence"/>
</dbReference>
<dbReference type="InterPro" id="IPR036162">
    <property type="entry name" value="Resolvase-like_N_sf"/>
</dbReference>
<evidence type="ECO:0000313" key="3">
    <source>
        <dbReference type="EMBL" id="MBS2545342.1"/>
    </source>
</evidence>